<sequence>MATVCEAFSNTEDLSTGVTVECFPDSGVLAKKVAGDAHDVGAVFLHLHDISDENVQAAFDAVALLDGTPVCMLLPRDAPLGLIRRCHANGARATVAEDVTPEVALDMLSLIQRGVAFAMINERMQKAARAIRARLSERELQVLEGICDGLQNKEIAHNFDIKEVTVKMHVRAIIRKLDAKNRTHAAMIARDTGVVG</sequence>
<accession>A0A845M589</accession>
<keyword evidence="6" id="KW-1185">Reference proteome</keyword>
<protein>
    <recommendedName>
        <fullName evidence="4">HTH luxR-type domain-containing protein</fullName>
    </recommendedName>
</protein>
<keyword evidence="3" id="KW-0804">Transcription</keyword>
<organism evidence="5 6">
    <name type="scientific">Maritimibacter harenae</name>
    <dbReference type="NCBI Taxonomy" id="2606218"/>
    <lineage>
        <taxon>Bacteria</taxon>
        <taxon>Pseudomonadati</taxon>
        <taxon>Pseudomonadota</taxon>
        <taxon>Alphaproteobacteria</taxon>
        <taxon>Rhodobacterales</taxon>
        <taxon>Roseobacteraceae</taxon>
        <taxon>Maritimibacter</taxon>
    </lineage>
</organism>
<dbReference type="Gene3D" id="3.40.50.2300">
    <property type="match status" value="1"/>
</dbReference>
<evidence type="ECO:0000256" key="3">
    <source>
        <dbReference type="ARBA" id="ARBA00023163"/>
    </source>
</evidence>
<evidence type="ECO:0000259" key="4">
    <source>
        <dbReference type="PROSITE" id="PS50043"/>
    </source>
</evidence>
<dbReference type="Pfam" id="PF00196">
    <property type="entry name" value="GerE"/>
    <property type="match status" value="1"/>
</dbReference>
<evidence type="ECO:0000313" key="5">
    <source>
        <dbReference type="EMBL" id="MZR14372.1"/>
    </source>
</evidence>
<dbReference type="PANTHER" id="PTHR44688:SF16">
    <property type="entry name" value="DNA-BINDING TRANSCRIPTIONAL ACTIVATOR DEVR_DOSR"/>
    <property type="match status" value="1"/>
</dbReference>
<dbReference type="AlphaFoldDB" id="A0A845M589"/>
<dbReference type="PANTHER" id="PTHR44688">
    <property type="entry name" value="DNA-BINDING TRANSCRIPTIONAL ACTIVATOR DEVR_DOSR"/>
    <property type="match status" value="1"/>
</dbReference>
<dbReference type="SUPFAM" id="SSF46894">
    <property type="entry name" value="C-terminal effector domain of the bipartite response regulators"/>
    <property type="match status" value="1"/>
</dbReference>
<dbReference type="PROSITE" id="PS00622">
    <property type="entry name" value="HTH_LUXR_1"/>
    <property type="match status" value="1"/>
</dbReference>
<keyword evidence="2" id="KW-0238">DNA-binding</keyword>
<evidence type="ECO:0000256" key="1">
    <source>
        <dbReference type="ARBA" id="ARBA00023015"/>
    </source>
</evidence>
<dbReference type="PROSITE" id="PS50043">
    <property type="entry name" value="HTH_LUXR_2"/>
    <property type="match status" value="1"/>
</dbReference>
<evidence type="ECO:0000313" key="6">
    <source>
        <dbReference type="Proteomes" id="UP000467322"/>
    </source>
</evidence>
<evidence type="ECO:0000256" key="2">
    <source>
        <dbReference type="ARBA" id="ARBA00023125"/>
    </source>
</evidence>
<dbReference type="Proteomes" id="UP000467322">
    <property type="component" value="Unassembled WGS sequence"/>
</dbReference>
<dbReference type="GO" id="GO:0003677">
    <property type="term" value="F:DNA binding"/>
    <property type="evidence" value="ECO:0007669"/>
    <property type="project" value="UniProtKB-KW"/>
</dbReference>
<dbReference type="GO" id="GO:0006355">
    <property type="term" value="P:regulation of DNA-templated transcription"/>
    <property type="evidence" value="ECO:0007669"/>
    <property type="project" value="InterPro"/>
</dbReference>
<dbReference type="EMBL" id="WTUX01000019">
    <property type="protein sequence ID" value="MZR14372.1"/>
    <property type="molecule type" value="Genomic_DNA"/>
</dbReference>
<feature type="domain" description="HTH luxR-type" evidence="4">
    <location>
        <begin position="128"/>
        <end position="193"/>
    </location>
</feature>
<reference evidence="5 6" key="1">
    <citation type="submission" date="2019-12" db="EMBL/GenBank/DDBJ databases">
        <title>Maritimibacter sp. nov. sp. isolated from sea sand.</title>
        <authorList>
            <person name="Kim J."/>
            <person name="Jeong S.E."/>
            <person name="Jung H.S."/>
            <person name="Jeon C.O."/>
        </authorList>
    </citation>
    <scope>NUCLEOTIDE SEQUENCE [LARGE SCALE GENOMIC DNA]</scope>
    <source>
        <strain evidence="5 6">DP07</strain>
    </source>
</reference>
<dbReference type="CDD" id="cd06170">
    <property type="entry name" value="LuxR_C_like"/>
    <property type="match status" value="1"/>
</dbReference>
<comment type="caution">
    <text evidence="5">The sequence shown here is derived from an EMBL/GenBank/DDBJ whole genome shotgun (WGS) entry which is preliminary data.</text>
</comment>
<dbReference type="SMART" id="SM00421">
    <property type="entry name" value="HTH_LUXR"/>
    <property type="match status" value="1"/>
</dbReference>
<dbReference type="InterPro" id="IPR000792">
    <property type="entry name" value="Tscrpt_reg_LuxR_C"/>
</dbReference>
<name>A0A845M589_9RHOB</name>
<proteinExistence type="predicted"/>
<gene>
    <name evidence="5" type="ORF">GQE99_15240</name>
</gene>
<dbReference type="PRINTS" id="PR00038">
    <property type="entry name" value="HTHLUXR"/>
</dbReference>
<keyword evidence="1" id="KW-0805">Transcription regulation</keyword>
<dbReference type="InterPro" id="IPR016032">
    <property type="entry name" value="Sig_transdc_resp-reg_C-effctor"/>
</dbReference>